<feature type="domain" description="TLC" evidence="7">
    <location>
        <begin position="60"/>
        <end position="280"/>
    </location>
</feature>
<evidence type="ECO:0000256" key="2">
    <source>
        <dbReference type="ARBA" id="ARBA00022692"/>
    </source>
</evidence>
<evidence type="ECO:0000256" key="5">
    <source>
        <dbReference type="PROSITE-ProRule" id="PRU00205"/>
    </source>
</evidence>
<dbReference type="PROSITE" id="PS50922">
    <property type="entry name" value="TLC"/>
    <property type="match status" value="1"/>
</dbReference>
<dbReference type="InterPro" id="IPR006634">
    <property type="entry name" value="TLC-dom"/>
</dbReference>
<feature type="transmembrane region" description="Helical" evidence="6">
    <location>
        <begin position="149"/>
        <end position="169"/>
    </location>
</feature>
<feature type="transmembrane region" description="Helical" evidence="6">
    <location>
        <begin position="96"/>
        <end position="112"/>
    </location>
</feature>
<keyword evidence="3 6" id="KW-1133">Transmembrane helix</keyword>
<gene>
    <name evidence="8" type="ORF">TCAL_11282</name>
</gene>
<keyword evidence="4 5" id="KW-0472">Membrane</keyword>
<feature type="transmembrane region" description="Helical" evidence="6">
    <location>
        <begin position="21"/>
        <end position="42"/>
    </location>
</feature>
<dbReference type="STRING" id="6832.A0A553NUF9"/>
<dbReference type="GO" id="GO:0055088">
    <property type="term" value="P:lipid homeostasis"/>
    <property type="evidence" value="ECO:0007669"/>
    <property type="project" value="TreeGrafter"/>
</dbReference>
<evidence type="ECO:0000256" key="1">
    <source>
        <dbReference type="ARBA" id="ARBA00004141"/>
    </source>
</evidence>
<evidence type="ECO:0000256" key="4">
    <source>
        <dbReference type="ARBA" id="ARBA00023136"/>
    </source>
</evidence>
<dbReference type="Proteomes" id="UP000318571">
    <property type="component" value="Chromosome 1"/>
</dbReference>
<name>A0A553NUF9_TIGCA</name>
<evidence type="ECO:0000313" key="9">
    <source>
        <dbReference type="Proteomes" id="UP000318571"/>
    </source>
</evidence>
<dbReference type="Pfam" id="PF03798">
    <property type="entry name" value="TRAM_LAG1_CLN8"/>
    <property type="match status" value="1"/>
</dbReference>
<keyword evidence="2 5" id="KW-0812">Transmembrane</keyword>
<accession>A0A553NUF9</accession>
<evidence type="ECO:0000313" key="8">
    <source>
        <dbReference type="EMBL" id="TRY69067.1"/>
    </source>
</evidence>
<dbReference type="OMA" id="IYDRHWL"/>
<proteinExistence type="predicted"/>
<feature type="transmembrane region" description="Helical" evidence="6">
    <location>
        <begin position="70"/>
        <end position="89"/>
    </location>
</feature>
<dbReference type="SMART" id="SM00724">
    <property type="entry name" value="TLC"/>
    <property type="match status" value="1"/>
</dbReference>
<protein>
    <recommendedName>
        <fullName evidence="7">TLC domain-containing protein</fullName>
    </recommendedName>
</protein>
<dbReference type="PANTHER" id="PTHR13439:SF66">
    <property type="entry name" value="BCDNA.GH12326"/>
    <property type="match status" value="1"/>
</dbReference>
<evidence type="ECO:0000259" key="7">
    <source>
        <dbReference type="PROSITE" id="PS50922"/>
    </source>
</evidence>
<evidence type="ECO:0000256" key="3">
    <source>
        <dbReference type="ARBA" id="ARBA00022989"/>
    </source>
</evidence>
<dbReference type="InterPro" id="IPR050846">
    <property type="entry name" value="TLCD"/>
</dbReference>
<dbReference type="AlphaFoldDB" id="A0A553NUF9"/>
<comment type="subcellular location">
    <subcellularLocation>
        <location evidence="1">Membrane</location>
        <topology evidence="1">Multi-pass membrane protein</topology>
    </subcellularLocation>
</comment>
<dbReference type="GO" id="GO:0005783">
    <property type="term" value="C:endoplasmic reticulum"/>
    <property type="evidence" value="ECO:0007669"/>
    <property type="project" value="TreeGrafter"/>
</dbReference>
<keyword evidence="9" id="KW-1185">Reference proteome</keyword>
<dbReference type="PANTHER" id="PTHR13439">
    <property type="entry name" value="CT120 PROTEIN"/>
    <property type="match status" value="1"/>
</dbReference>
<comment type="caution">
    <text evidence="8">The sequence shown here is derived from an EMBL/GenBank/DDBJ whole genome shotgun (WGS) entry which is preliminary data.</text>
</comment>
<dbReference type="GO" id="GO:0016020">
    <property type="term" value="C:membrane"/>
    <property type="evidence" value="ECO:0007669"/>
    <property type="project" value="UniProtKB-SubCell"/>
</dbReference>
<organism evidence="8 9">
    <name type="scientific">Tigriopus californicus</name>
    <name type="common">Marine copepod</name>
    <dbReference type="NCBI Taxonomy" id="6832"/>
    <lineage>
        <taxon>Eukaryota</taxon>
        <taxon>Metazoa</taxon>
        <taxon>Ecdysozoa</taxon>
        <taxon>Arthropoda</taxon>
        <taxon>Crustacea</taxon>
        <taxon>Multicrustacea</taxon>
        <taxon>Hexanauplia</taxon>
        <taxon>Copepoda</taxon>
        <taxon>Harpacticoida</taxon>
        <taxon>Harpacticidae</taxon>
        <taxon>Tigriopus</taxon>
    </lineage>
</organism>
<evidence type="ECO:0000256" key="6">
    <source>
        <dbReference type="SAM" id="Phobius"/>
    </source>
</evidence>
<reference evidence="8 9" key="1">
    <citation type="journal article" date="2018" name="Nat. Ecol. Evol.">
        <title>Genomic signatures of mitonuclear coevolution across populations of Tigriopus californicus.</title>
        <authorList>
            <person name="Barreto F.S."/>
            <person name="Watson E.T."/>
            <person name="Lima T.G."/>
            <person name="Willett C.S."/>
            <person name="Edmands S."/>
            <person name="Li W."/>
            <person name="Burton R.S."/>
        </authorList>
    </citation>
    <scope>NUCLEOTIDE SEQUENCE [LARGE SCALE GENOMIC DNA]</scope>
    <source>
        <strain evidence="8 9">San Diego</strain>
    </source>
</reference>
<feature type="transmembrane region" description="Helical" evidence="6">
    <location>
        <begin position="176"/>
        <end position="197"/>
    </location>
</feature>
<dbReference type="EMBL" id="VCGU01000010">
    <property type="protein sequence ID" value="TRY69067.1"/>
    <property type="molecule type" value="Genomic_DNA"/>
</dbReference>
<dbReference type="OrthoDB" id="10266980at2759"/>
<sequence>MRTESAFQIPLVKDAKMQTSMYMAGLEVATVFLLFLGIFNTLKSVYGRPSFVGHFHLKQSVVTDIANKTMSALFAVTAASTGIFLMTASDRRKQDLLIMEHILFVVMAYFFYDTISMFKVFEAKYEENHPDHTASSLGLFWRFMKDQPLLIAHHLSLAAIFCPMMSQCLDHEPGDLMVGCALIFEASTPFVSLRAILSHLGLKSSLLYLFNGLAMVIVFPMCRIFIYGWFYYTYASIRNITIWEGVASTPRHCMVFMTLVLLPQLYWYRLMVKGASKVLEERRGKAEKRM</sequence>
<feature type="transmembrane region" description="Helical" evidence="6">
    <location>
        <begin position="209"/>
        <end position="232"/>
    </location>
</feature>